<gene>
    <name evidence="2" type="ordered locus">Lxx05750</name>
</gene>
<dbReference type="EMBL" id="AE016822">
    <property type="protein sequence ID" value="AAT88540.1"/>
    <property type="molecule type" value="Genomic_DNA"/>
</dbReference>
<dbReference type="STRING" id="281090.Lxx05750"/>
<feature type="transmembrane region" description="Helical" evidence="1">
    <location>
        <begin position="118"/>
        <end position="138"/>
    </location>
</feature>
<keyword evidence="1" id="KW-1133">Transmembrane helix</keyword>
<keyword evidence="3" id="KW-1185">Reference proteome</keyword>
<dbReference type="KEGG" id="lxx:Lxx05750"/>
<accession>Q6AGF5</accession>
<dbReference type="AlphaFoldDB" id="Q6AGF5"/>
<organism evidence="2 3">
    <name type="scientific">Leifsonia xyli subsp. xyli (strain CTCB07)</name>
    <dbReference type="NCBI Taxonomy" id="281090"/>
    <lineage>
        <taxon>Bacteria</taxon>
        <taxon>Bacillati</taxon>
        <taxon>Actinomycetota</taxon>
        <taxon>Actinomycetes</taxon>
        <taxon>Micrococcales</taxon>
        <taxon>Microbacteriaceae</taxon>
        <taxon>Leifsonia</taxon>
    </lineage>
</organism>
<name>Q6AGF5_LEIXX</name>
<dbReference type="Proteomes" id="UP000001306">
    <property type="component" value="Chromosome"/>
</dbReference>
<keyword evidence="1" id="KW-0472">Membrane</keyword>
<sequence length="159" mass="16651">MRSLTLAFPMALDSSDVTGEKDERERPLGAPLWCVAILSASVGVQAVAPAYPGVGTIALVAGTLGLLMAIAVIASRTQRTAAFRIGFLPTVLALIAVAAFVLSGLGVDWLTREAAPPWASWSLGSMAALVVACCLIGANERHRRRENGAARKRRVASLL</sequence>
<protein>
    <submittedName>
        <fullName evidence="2">Uncharacterized protein</fullName>
    </submittedName>
</protein>
<keyword evidence="1" id="KW-0812">Transmembrane</keyword>
<proteinExistence type="predicted"/>
<evidence type="ECO:0000313" key="3">
    <source>
        <dbReference type="Proteomes" id="UP000001306"/>
    </source>
</evidence>
<feature type="transmembrane region" description="Helical" evidence="1">
    <location>
        <begin position="86"/>
        <end position="106"/>
    </location>
</feature>
<reference evidence="2 3" key="1">
    <citation type="journal article" date="2004" name="Mol. Plant Microbe Interact.">
        <title>The genome sequence of the Gram-positive sugarcane pathogen Leifsonia xyli subsp. xyli.</title>
        <authorList>
            <person name="Monteiro-Vitorello C.B."/>
            <person name="Camargo L.E.A."/>
            <person name="Van Sluys M.A."/>
            <person name="Kitajima J.P."/>
            <person name="Truffi D."/>
            <person name="do Amaral A.M."/>
            <person name="Harakava R."/>
            <person name="de Oliveira J.C.F."/>
            <person name="Wood D."/>
            <person name="de Oliveira M.C."/>
            <person name="Miyaki C.Y."/>
            <person name="Takita M.A."/>
            <person name="da Silva A.C.R."/>
            <person name="Furlan L.R."/>
            <person name="Carraro D.M."/>
            <person name="Camarotte G."/>
            <person name="Almeida N.F. Jr."/>
            <person name="Carrer H."/>
            <person name="Coutinho L.L."/>
            <person name="El-Dorry H.A."/>
            <person name="Ferro M.I.T."/>
            <person name="Gagliardi P.R."/>
            <person name="Giglioti E."/>
            <person name="Goldman M.H.S."/>
            <person name="Goldman G.H."/>
            <person name="Kimura E.T."/>
            <person name="Ferro E.S."/>
            <person name="Kuramae E.E."/>
            <person name="Lemos E.G.M."/>
            <person name="Lemos M.V.F."/>
            <person name="Mauro S.M.Z."/>
            <person name="Machado M.A."/>
            <person name="Marino C.L."/>
            <person name="Menck C.F."/>
            <person name="Nunes L.R."/>
            <person name="Oliveira R.C."/>
            <person name="Pereira G.G."/>
            <person name="Siqueira W."/>
            <person name="de Souza A.A."/>
            <person name="Tsai S.M."/>
            <person name="Zanca A.S."/>
            <person name="Simpson A.J.G."/>
            <person name="Brumbley S.M."/>
            <person name="Setubal J.C."/>
        </authorList>
    </citation>
    <scope>NUCLEOTIDE SEQUENCE [LARGE SCALE GENOMIC DNA]</scope>
    <source>
        <strain evidence="2 3">CTCB07</strain>
    </source>
</reference>
<feature type="transmembrane region" description="Helical" evidence="1">
    <location>
        <begin position="54"/>
        <end position="74"/>
    </location>
</feature>
<evidence type="ECO:0000256" key="1">
    <source>
        <dbReference type="SAM" id="Phobius"/>
    </source>
</evidence>
<evidence type="ECO:0000313" key="2">
    <source>
        <dbReference type="EMBL" id="AAT88540.1"/>
    </source>
</evidence>
<dbReference type="HOGENOM" id="CLU_1756580_0_0_11"/>